<sequence>MFRIHERNAAELLVQGLQPSFNTFGKSRENKATEN</sequence>
<evidence type="ECO:0000313" key="1">
    <source>
        <dbReference type="EMBL" id="JAD53851.1"/>
    </source>
</evidence>
<dbReference type="AlphaFoldDB" id="A0A0A9ART0"/>
<organism evidence="1">
    <name type="scientific">Arundo donax</name>
    <name type="common">Giant reed</name>
    <name type="synonym">Donax arundinaceus</name>
    <dbReference type="NCBI Taxonomy" id="35708"/>
    <lineage>
        <taxon>Eukaryota</taxon>
        <taxon>Viridiplantae</taxon>
        <taxon>Streptophyta</taxon>
        <taxon>Embryophyta</taxon>
        <taxon>Tracheophyta</taxon>
        <taxon>Spermatophyta</taxon>
        <taxon>Magnoliopsida</taxon>
        <taxon>Liliopsida</taxon>
        <taxon>Poales</taxon>
        <taxon>Poaceae</taxon>
        <taxon>PACMAD clade</taxon>
        <taxon>Arundinoideae</taxon>
        <taxon>Arundineae</taxon>
        <taxon>Arundo</taxon>
    </lineage>
</organism>
<reference evidence="1" key="1">
    <citation type="submission" date="2014-09" db="EMBL/GenBank/DDBJ databases">
        <authorList>
            <person name="Magalhaes I.L.F."/>
            <person name="Oliveira U."/>
            <person name="Santos F.R."/>
            <person name="Vidigal T.H.D.A."/>
            <person name="Brescovit A.D."/>
            <person name="Santos A.J."/>
        </authorList>
    </citation>
    <scope>NUCLEOTIDE SEQUENCE</scope>
    <source>
        <tissue evidence="1">Shoot tissue taken approximately 20 cm above the soil surface</tissue>
    </source>
</reference>
<proteinExistence type="predicted"/>
<reference evidence="1" key="2">
    <citation type="journal article" date="2015" name="Data Brief">
        <title>Shoot transcriptome of the giant reed, Arundo donax.</title>
        <authorList>
            <person name="Barrero R.A."/>
            <person name="Guerrero F.D."/>
            <person name="Moolhuijzen P."/>
            <person name="Goolsby J.A."/>
            <person name="Tidwell J."/>
            <person name="Bellgard S.E."/>
            <person name="Bellgard M.I."/>
        </authorList>
    </citation>
    <scope>NUCLEOTIDE SEQUENCE</scope>
    <source>
        <tissue evidence="1">Shoot tissue taken approximately 20 cm above the soil surface</tissue>
    </source>
</reference>
<protein>
    <submittedName>
        <fullName evidence="1">Uncharacterized protein</fullName>
    </submittedName>
</protein>
<dbReference type="EMBL" id="GBRH01244044">
    <property type="protein sequence ID" value="JAD53851.1"/>
    <property type="molecule type" value="Transcribed_RNA"/>
</dbReference>
<name>A0A0A9ART0_ARUDO</name>
<accession>A0A0A9ART0</accession>